<dbReference type="PANTHER" id="PTHR30404:SF0">
    <property type="entry name" value="N-ACETYLMURAMOYL-L-ALANINE AMIDASE AMIC"/>
    <property type="match status" value="1"/>
</dbReference>
<dbReference type="EMBL" id="CYSA01000025">
    <property type="protein sequence ID" value="CUH66669.1"/>
    <property type="molecule type" value="Genomic_DNA"/>
</dbReference>
<dbReference type="Gene3D" id="3.40.630.40">
    <property type="entry name" value="Zn-dependent exopeptidases"/>
    <property type="match status" value="1"/>
</dbReference>
<dbReference type="GO" id="GO:0009253">
    <property type="term" value="P:peptidoglycan catabolic process"/>
    <property type="evidence" value="ECO:0007669"/>
    <property type="project" value="InterPro"/>
</dbReference>
<dbReference type="RefSeq" id="WP_058263279.1">
    <property type="nucleotide sequence ID" value="NZ_CP051181.1"/>
</dbReference>
<dbReference type="InterPro" id="IPR021731">
    <property type="entry name" value="AMIN_dom"/>
</dbReference>
<name>A0A0P1FG50_THAGE</name>
<sequence length="409" mass="44352">MNGIFRNLWLAVVLAFWTFPGLAQDLSGLARVEIGTSQITDRWGGGIEVDLALSQGVPFRAYTLIEPARLVLDFREVDWRGVTKPVLLNADNASDLRFGTFRPGWSRMVLDLAGLYAIESAGMKIAPQSGAARLNVTLAATDAADFAARSGAPYDPRWDLPDPVARAVTKGLPGQGPLVVVLDPGHGGIDPGAERDGYNEKNLMLTFARELKETLVRSGGFTVILTREDDRFVSLERRVELAHEAGAHVFLSLHADALAEGQAKGATLHLLSDKASDAASAKLAERHDRDDILSGVDLTGQDDVVADILMDLARQETKPRTERLAQAMIKGITGVGVKMNHRPLRRAGFSVLKAADIPSILLEVGFLSNPNDLNNLSNKQWRINMASGIRDALRAWATEDAALAKLVRQ</sequence>
<dbReference type="InterPro" id="IPR002508">
    <property type="entry name" value="MurNAc-LAA_cat"/>
</dbReference>
<keyword evidence="6" id="KW-1185">Reference proteome</keyword>
<dbReference type="SMART" id="SM00646">
    <property type="entry name" value="Ami_3"/>
    <property type="match status" value="1"/>
</dbReference>
<dbReference type="SUPFAM" id="SSF53187">
    <property type="entry name" value="Zn-dependent exopeptidases"/>
    <property type="match status" value="1"/>
</dbReference>
<feature type="domain" description="MurNAc-LAA" evidence="4">
    <location>
        <begin position="239"/>
        <end position="394"/>
    </location>
</feature>
<evidence type="ECO:0000313" key="6">
    <source>
        <dbReference type="Proteomes" id="UP000051587"/>
    </source>
</evidence>
<evidence type="ECO:0000256" key="3">
    <source>
        <dbReference type="ARBA" id="ARBA00022801"/>
    </source>
</evidence>
<dbReference type="Pfam" id="PF11741">
    <property type="entry name" value="AMIN"/>
    <property type="match status" value="1"/>
</dbReference>
<accession>A0A0P1FG50</accession>
<gene>
    <name evidence="5" type="primary">amiC_2</name>
    <name evidence="5" type="ORF">TG4357_02553</name>
</gene>
<dbReference type="Pfam" id="PF01520">
    <property type="entry name" value="Amidase_3"/>
    <property type="match status" value="1"/>
</dbReference>
<dbReference type="CDD" id="cd02696">
    <property type="entry name" value="MurNAc-LAA"/>
    <property type="match status" value="1"/>
</dbReference>
<dbReference type="GO" id="GO:0030288">
    <property type="term" value="C:outer membrane-bounded periplasmic space"/>
    <property type="evidence" value="ECO:0007669"/>
    <property type="project" value="TreeGrafter"/>
</dbReference>
<organism evidence="5 6">
    <name type="scientific">Thalassovita gelatinovora</name>
    <name type="common">Thalassobius gelatinovorus</name>
    <dbReference type="NCBI Taxonomy" id="53501"/>
    <lineage>
        <taxon>Bacteria</taxon>
        <taxon>Pseudomonadati</taxon>
        <taxon>Pseudomonadota</taxon>
        <taxon>Alphaproteobacteria</taxon>
        <taxon>Rhodobacterales</taxon>
        <taxon>Roseobacteraceae</taxon>
        <taxon>Thalassovita</taxon>
    </lineage>
</organism>
<dbReference type="STRING" id="53501.SAMN04488043_10589"/>
<dbReference type="AlphaFoldDB" id="A0A0P1FG50"/>
<protein>
    <recommendedName>
        <fullName evidence="2">N-acetylmuramoyl-L-alanine amidase</fullName>
        <ecNumber evidence="2">3.5.1.28</ecNumber>
    </recommendedName>
</protein>
<dbReference type="PANTHER" id="PTHR30404">
    <property type="entry name" value="N-ACETYLMURAMOYL-L-ALANINE AMIDASE"/>
    <property type="match status" value="1"/>
</dbReference>
<reference evidence="5 6" key="1">
    <citation type="submission" date="2015-09" db="EMBL/GenBank/DDBJ databases">
        <authorList>
            <consortium name="Swine Surveillance"/>
        </authorList>
    </citation>
    <scope>NUCLEOTIDE SEQUENCE [LARGE SCALE GENOMIC DNA]</scope>
    <source>
        <strain evidence="5 6">CECT 4357</strain>
    </source>
</reference>
<evidence type="ECO:0000256" key="2">
    <source>
        <dbReference type="ARBA" id="ARBA00011901"/>
    </source>
</evidence>
<comment type="catalytic activity">
    <reaction evidence="1">
        <text>Hydrolyzes the link between N-acetylmuramoyl residues and L-amino acid residues in certain cell-wall glycopeptides.</text>
        <dbReference type="EC" id="3.5.1.28"/>
    </reaction>
</comment>
<proteinExistence type="predicted"/>
<dbReference type="EC" id="3.5.1.28" evidence="2"/>
<dbReference type="InterPro" id="IPR050695">
    <property type="entry name" value="N-acetylmuramoyl_amidase_3"/>
</dbReference>
<evidence type="ECO:0000256" key="1">
    <source>
        <dbReference type="ARBA" id="ARBA00001561"/>
    </source>
</evidence>
<dbReference type="Proteomes" id="UP000051587">
    <property type="component" value="Unassembled WGS sequence"/>
</dbReference>
<dbReference type="Gene3D" id="2.60.40.3500">
    <property type="match status" value="1"/>
</dbReference>
<evidence type="ECO:0000259" key="4">
    <source>
        <dbReference type="SMART" id="SM00646"/>
    </source>
</evidence>
<dbReference type="OrthoDB" id="9806267at2"/>
<evidence type="ECO:0000313" key="5">
    <source>
        <dbReference type="EMBL" id="CUH66669.1"/>
    </source>
</evidence>
<keyword evidence="3 5" id="KW-0378">Hydrolase</keyword>
<dbReference type="GO" id="GO:0008745">
    <property type="term" value="F:N-acetylmuramoyl-L-alanine amidase activity"/>
    <property type="evidence" value="ECO:0007669"/>
    <property type="project" value="UniProtKB-EC"/>
</dbReference>